<gene>
    <name evidence="1" type="ORF">KY5_2347c</name>
</gene>
<reference evidence="1 2" key="1">
    <citation type="submission" date="2017-08" db="EMBL/GenBank/DDBJ databases">
        <title>Complete Genome Sequence of Streptomyces formicae KY5, the formicamycin producer.</title>
        <authorList>
            <person name="Holmes N.A."/>
            <person name="Devine R."/>
            <person name="Qin Z."/>
            <person name="Seipke R.F."/>
            <person name="Wilkinson B."/>
            <person name="Hutchings M.I."/>
        </authorList>
    </citation>
    <scope>NUCLEOTIDE SEQUENCE [LARGE SCALE GENOMIC DNA]</scope>
    <source>
        <strain evidence="1 2">KY5</strain>
    </source>
</reference>
<dbReference type="EMBL" id="CP022685">
    <property type="protein sequence ID" value="ATL27365.1"/>
    <property type="molecule type" value="Genomic_DNA"/>
</dbReference>
<keyword evidence="2" id="KW-1185">Reference proteome</keyword>
<evidence type="ECO:0000313" key="2">
    <source>
        <dbReference type="Proteomes" id="UP000221011"/>
    </source>
</evidence>
<dbReference type="InterPro" id="IPR009057">
    <property type="entry name" value="Homeodomain-like_sf"/>
</dbReference>
<dbReference type="Gene3D" id="1.10.357.10">
    <property type="entry name" value="Tetracycline Repressor, domain 2"/>
    <property type="match status" value="1"/>
</dbReference>
<dbReference type="KEGG" id="sfk:KY5_2347c"/>
<sequence length="58" mass="6219">MTEPSGDLAGERADAVRNRARLLEAAAWLVAERGAEHVTMHEVAQVAGVFSIMRASGR</sequence>
<proteinExistence type="predicted"/>
<accession>A0A291Q791</accession>
<name>A0A291Q791_9ACTN</name>
<protein>
    <recommendedName>
        <fullName evidence="3">HTH tetR-type domain-containing protein</fullName>
    </recommendedName>
</protein>
<organism evidence="1 2">
    <name type="scientific">Streptomyces formicae</name>
    <dbReference type="NCBI Taxonomy" id="1616117"/>
    <lineage>
        <taxon>Bacteria</taxon>
        <taxon>Bacillati</taxon>
        <taxon>Actinomycetota</taxon>
        <taxon>Actinomycetes</taxon>
        <taxon>Kitasatosporales</taxon>
        <taxon>Streptomycetaceae</taxon>
        <taxon>Streptomyces</taxon>
    </lineage>
</organism>
<evidence type="ECO:0008006" key="3">
    <source>
        <dbReference type="Google" id="ProtNLM"/>
    </source>
</evidence>
<dbReference type="Proteomes" id="UP000221011">
    <property type="component" value="Chromosome"/>
</dbReference>
<dbReference type="AlphaFoldDB" id="A0A291Q791"/>
<dbReference type="SUPFAM" id="SSF46689">
    <property type="entry name" value="Homeodomain-like"/>
    <property type="match status" value="1"/>
</dbReference>
<dbReference type="RefSeq" id="WP_267894272.1">
    <property type="nucleotide sequence ID" value="NZ_CP022685.1"/>
</dbReference>
<evidence type="ECO:0000313" key="1">
    <source>
        <dbReference type="EMBL" id="ATL27365.1"/>
    </source>
</evidence>